<organism evidence="2 3">
    <name type="scientific">Actinoalloteichus hoggarensis</name>
    <dbReference type="NCBI Taxonomy" id="1470176"/>
    <lineage>
        <taxon>Bacteria</taxon>
        <taxon>Bacillati</taxon>
        <taxon>Actinomycetota</taxon>
        <taxon>Actinomycetes</taxon>
        <taxon>Pseudonocardiales</taxon>
        <taxon>Pseudonocardiaceae</taxon>
        <taxon>Actinoalloteichus</taxon>
    </lineage>
</organism>
<dbReference type="Proteomes" id="UP000204221">
    <property type="component" value="Chromosome"/>
</dbReference>
<name>A0A221W164_9PSEU</name>
<evidence type="ECO:0000256" key="1">
    <source>
        <dbReference type="SAM" id="MobiDB-lite"/>
    </source>
</evidence>
<feature type="region of interest" description="Disordered" evidence="1">
    <location>
        <begin position="26"/>
        <end position="46"/>
    </location>
</feature>
<dbReference type="KEGG" id="ahg:AHOG_09400"/>
<keyword evidence="3" id="KW-1185">Reference proteome</keyword>
<accession>A0A221W164</accession>
<dbReference type="RefSeq" id="WP_093941013.1">
    <property type="nucleotide sequence ID" value="NZ_CP022521.1"/>
</dbReference>
<gene>
    <name evidence="2" type="ORF">AHOG_09400</name>
</gene>
<evidence type="ECO:0000313" key="3">
    <source>
        <dbReference type="Proteomes" id="UP000204221"/>
    </source>
</evidence>
<dbReference type="EMBL" id="CP022521">
    <property type="protein sequence ID" value="ASO19524.1"/>
    <property type="molecule type" value="Genomic_DNA"/>
</dbReference>
<protein>
    <submittedName>
        <fullName evidence="2">Uncharacterized protein</fullName>
    </submittedName>
</protein>
<dbReference type="AlphaFoldDB" id="A0A221W164"/>
<evidence type="ECO:0000313" key="2">
    <source>
        <dbReference type="EMBL" id="ASO19524.1"/>
    </source>
</evidence>
<proteinExistence type="predicted"/>
<reference evidence="2 3" key="1">
    <citation type="submission" date="2017-07" db="EMBL/GenBank/DDBJ databases">
        <title>Complete genome sequence of Actinoalloteichus hoggarensis DSM 45943, type strain of Actinoalloteichus hoggarensis.</title>
        <authorList>
            <person name="Ruckert C."/>
            <person name="Nouioui I."/>
            <person name="Willmese J."/>
            <person name="van Wezel G."/>
            <person name="Klenk H.-P."/>
            <person name="Kalinowski J."/>
            <person name="Zotchev S.B."/>
        </authorList>
    </citation>
    <scope>NUCLEOTIDE SEQUENCE [LARGE SCALE GENOMIC DNA]</scope>
    <source>
        <strain evidence="2 3">DSM 45943</strain>
    </source>
</reference>
<sequence>MPSHLPPKETDPSGAVVVLRDRAWGGEQASVSESRPPMPAPPPRWAGRFRRLEHRRDESYRSLDVAICGAALVSVQEWVRLLRCPICLPVEET</sequence>